<dbReference type="Gramene" id="Kaladp0042s0010.1.v1.1">
    <property type="protein sequence ID" value="Kaladp0042s0010.1.v1.1"/>
    <property type="gene ID" value="Kaladp0042s0010.v1.1"/>
</dbReference>
<evidence type="ECO:0000256" key="3">
    <source>
        <dbReference type="ARBA" id="ARBA00022989"/>
    </source>
</evidence>
<keyword evidence="7" id="KW-1185">Reference proteome</keyword>
<evidence type="ECO:0000256" key="4">
    <source>
        <dbReference type="ARBA" id="ARBA00023136"/>
    </source>
</evidence>
<feature type="transmembrane region" description="Helical" evidence="5">
    <location>
        <begin position="333"/>
        <end position="356"/>
    </location>
</feature>
<dbReference type="FunFam" id="1.20.1280.290:FF:000012">
    <property type="entry name" value="Vacuolar membrane PQ loop repeat protein"/>
    <property type="match status" value="1"/>
</dbReference>
<feature type="transmembrane region" description="Helical" evidence="5">
    <location>
        <begin position="68"/>
        <end position="86"/>
    </location>
</feature>
<feature type="transmembrane region" description="Helical" evidence="5">
    <location>
        <begin position="302"/>
        <end position="321"/>
    </location>
</feature>
<comment type="subcellular location">
    <subcellularLocation>
        <location evidence="1">Membrane</location>
        <topology evidence="1">Multi-pass membrane protein</topology>
    </subcellularLocation>
</comment>
<reference evidence="6" key="1">
    <citation type="submission" date="2021-01" db="UniProtKB">
        <authorList>
            <consortium name="EnsemblPlants"/>
        </authorList>
    </citation>
    <scope>IDENTIFICATION</scope>
</reference>
<dbReference type="PANTHER" id="PTHR16201:SF45">
    <property type="entry name" value="PQ-LOOP REPEAT FAMILY PROTEIN _ TRANSMEMBRANE FAMILY PROTEIN"/>
    <property type="match status" value="1"/>
</dbReference>
<sequence>MGLRRERDYCYAERKPCTAWALLYFKDCLCSLRDDVSFGLGLLSVTCWAFAEVPQIVTNFKAKSSQGVSLLLLLTWILGDVFNLAGCILEPTTLPTQLYTALLYTVGSSVLSSQCIYYDHIVPWLKRKGRRDCQVVVALEEAEDLIAKPLLGPKSVESGQEVDGARGAYLVPGGSPAYYTSARSLATSPSASALEASFLNSVGEQNKHSTPSNSSSFINQSGRVVTAVARYGTFVAAAASLPNQATAYYRLGLPLPNELLIEDRSDPYGQLMGWGMAVIYIAGRLPQIWLNMKRGNVEGLNPLMFIFALVGNITYVLSILVRSCKWVDIKPNMPWLLDSSFCVSLDLFILLQFIYYQYKRSKRDKYSNLPEARDILA</sequence>
<dbReference type="EnsemblPlants" id="Kaladp0042s0010.1.v1.1">
    <property type="protein sequence ID" value="Kaladp0042s0010.1.v1.1"/>
    <property type="gene ID" value="Kaladp0042s0010.v1.1"/>
</dbReference>
<keyword evidence="2 5" id="KW-0812">Transmembrane</keyword>
<protein>
    <submittedName>
        <fullName evidence="6">Uncharacterized protein</fullName>
    </submittedName>
</protein>
<keyword evidence="4 5" id="KW-0472">Membrane</keyword>
<dbReference type="Proteomes" id="UP000594263">
    <property type="component" value="Unplaced"/>
</dbReference>
<dbReference type="FunFam" id="1.20.1280.290:FF:000009">
    <property type="entry name" value="PQ loop repeat family protein"/>
    <property type="match status" value="1"/>
</dbReference>
<evidence type="ECO:0000256" key="1">
    <source>
        <dbReference type="ARBA" id="ARBA00004141"/>
    </source>
</evidence>
<proteinExistence type="predicted"/>
<dbReference type="Pfam" id="PF04193">
    <property type="entry name" value="PQ-loop"/>
    <property type="match status" value="2"/>
</dbReference>
<name>A0A7N0TPL2_KALFE</name>
<evidence type="ECO:0000256" key="5">
    <source>
        <dbReference type="SAM" id="Phobius"/>
    </source>
</evidence>
<dbReference type="PANTHER" id="PTHR16201">
    <property type="entry name" value="SEVEN TRANSMEMBRANE PROTEIN 1-RELATED"/>
    <property type="match status" value="1"/>
</dbReference>
<dbReference type="GO" id="GO:0015174">
    <property type="term" value="F:basic amino acid transmembrane transporter activity"/>
    <property type="evidence" value="ECO:0007669"/>
    <property type="project" value="UniProtKB-ARBA"/>
</dbReference>
<evidence type="ECO:0000256" key="2">
    <source>
        <dbReference type="ARBA" id="ARBA00022692"/>
    </source>
</evidence>
<dbReference type="InterPro" id="IPR006603">
    <property type="entry name" value="PQ-loop_rpt"/>
</dbReference>
<dbReference type="SMART" id="SM00679">
    <property type="entry name" value="CTNS"/>
    <property type="match status" value="2"/>
</dbReference>
<organism evidence="6 7">
    <name type="scientific">Kalanchoe fedtschenkoi</name>
    <name type="common">Lavender scallops</name>
    <name type="synonym">South American air plant</name>
    <dbReference type="NCBI Taxonomy" id="63787"/>
    <lineage>
        <taxon>Eukaryota</taxon>
        <taxon>Viridiplantae</taxon>
        <taxon>Streptophyta</taxon>
        <taxon>Embryophyta</taxon>
        <taxon>Tracheophyta</taxon>
        <taxon>Spermatophyta</taxon>
        <taxon>Magnoliopsida</taxon>
        <taxon>eudicotyledons</taxon>
        <taxon>Gunneridae</taxon>
        <taxon>Pentapetalae</taxon>
        <taxon>Saxifragales</taxon>
        <taxon>Crassulaceae</taxon>
        <taxon>Kalanchoe</taxon>
    </lineage>
</organism>
<evidence type="ECO:0000313" key="7">
    <source>
        <dbReference type="Proteomes" id="UP000594263"/>
    </source>
</evidence>
<dbReference type="InterPro" id="IPR051415">
    <property type="entry name" value="LAAT-1"/>
</dbReference>
<dbReference type="GO" id="GO:0098852">
    <property type="term" value="C:lytic vacuole membrane"/>
    <property type="evidence" value="ECO:0007669"/>
    <property type="project" value="UniProtKB-ARBA"/>
</dbReference>
<accession>A0A7N0TPL2</accession>
<keyword evidence="3 5" id="KW-1133">Transmembrane helix</keyword>
<feature type="transmembrane region" description="Helical" evidence="5">
    <location>
        <begin position="98"/>
        <end position="118"/>
    </location>
</feature>
<dbReference type="AlphaFoldDB" id="A0A7N0TPL2"/>
<dbReference type="Gene3D" id="1.20.1280.290">
    <property type="match status" value="2"/>
</dbReference>
<evidence type="ECO:0000313" key="6">
    <source>
        <dbReference type="EnsemblPlants" id="Kaladp0042s0010.1.v1.1"/>
    </source>
</evidence>
<dbReference type="OMA" id="CIADALM"/>